<feature type="chain" id="PRO_5001644795" description="Bee-milk protein" evidence="3">
    <location>
        <begin position="20"/>
        <end position="763"/>
    </location>
</feature>
<dbReference type="Proteomes" id="UP000027135">
    <property type="component" value="Unassembled WGS sequence"/>
</dbReference>
<feature type="compositionally biased region" description="Basic and acidic residues" evidence="1">
    <location>
        <begin position="264"/>
        <end position="279"/>
    </location>
</feature>
<protein>
    <recommendedName>
        <fullName evidence="6">Bee-milk protein</fullName>
    </recommendedName>
</protein>
<evidence type="ECO:0000256" key="1">
    <source>
        <dbReference type="SAM" id="MobiDB-lite"/>
    </source>
</evidence>
<evidence type="ECO:0000256" key="2">
    <source>
        <dbReference type="SAM" id="Phobius"/>
    </source>
</evidence>
<evidence type="ECO:0000313" key="4">
    <source>
        <dbReference type="EMBL" id="KDR15314.1"/>
    </source>
</evidence>
<keyword evidence="2" id="KW-1133">Transmembrane helix</keyword>
<keyword evidence="2" id="KW-0472">Membrane</keyword>
<keyword evidence="5" id="KW-1185">Reference proteome</keyword>
<dbReference type="OMA" id="WTAYVCC"/>
<dbReference type="InterPro" id="IPR015915">
    <property type="entry name" value="Kelch-typ_b-propeller"/>
</dbReference>
<reference evidence="4 5" key="1">
    <citation type="journal article" date="2014" name="Nat. Commun.">
        <title>Molecular traces of alternative social organization in a termite genome.</title>
        <authorList>
            <person name="Terrapon N."/>
            <person name="Li C."/>
            <person name="Robertson H.M."/>
            <person name="Ji L."/>
            <person name="Meng X."/>
            <person name="Booth W."/>
            <person name="Chen Z."/>
            <person name="Childers C.P."/>
            <person name="Glastad K.M."/>
            <person name="Gokhale K."/>
            <person name="Gowin J."/>
            <person name="Gronenberg W."/>
            <person name="Hermansen R.A."/>
            <person name="Hu H."/>
            <person name="Hunt B.G."/>
            <person name="Huylmans A.K."/>
            <person name="Khalil S.M."/>
            <person name="Mitchell R.D."/>
            <person name="Munoz-Torres M.C."/>
            <person name="Mustard J.A."/>
            <person name="Pan H."/>
            <person name="Reese J.T."/>
            <person name="Scharf M.E."/>
            <person name="Sun F."/>
            <person name="Vogel H."/>
            <person name="Xiao J."/>
            <person name="Yang W."/>
            <person name="Yang Z."/>
            <person name="Yang Z."/>
            <person name="Zhou J."/>
            <person name="Zhu J."/>
            <person name="Brent C.S."/>
            <person name="Elsik C.G."/>
            <person name="Goodisman M.A."/>
            <person name="Liberles D.A."/>
            <person name="Roe R.M."/>
            <person name="Vargo E.L."/>
            <person name="Vilcinskas A."/>
            <person name="Wang J."/>
            <person name="Bornberg-Bauer E."/>
            <person name="Korb J."/>
            <person name="Zhang G."/>
            <person name="Liebig J."/>
        </authorList>
    </citation>
    <scope>NUCLEOTIDE SEQUENCE [LARGE SCALE GENOMIC DNA]</scope>
    <source>
        <tissue evidence="4">Whole organism</tissue>
    </source>
</reference>
<organism evidence="4 5">
    <name type="scientific">Zootermopsis nevadensis</name>
    <name type="common">Dampwood termite</name>
    <dbReference type="NCBI Taxonomy" id="136037"/>
    <lineage>
        <taxon>Eukaryota</taxon>
        <taxon>Metazoa</taxon>
        <taxon>Ecdysozoa</taxon>
        <taxon>Arthropoda</taxon>
        <taxon>Hexapoda</taxon>
        <taxon>Insecta</taxon>
        <taxon>Pterygota</taxon>
        <taxon>Neoptera</taxon>
        <taxon>Polyneoptera</taxon>
        <taxon>Dictyoptera</taxon>
        <taxon>Blattodea</taxon>
        <taxon>Blattoidea</taxon>
        <taxon>Termitoidae</taxon>
        <taxon>Termopsidae</taxon>
        <taxon>Zootermopsis</taxon>
    </lineage>
</organism>
<dbReference type="eggNOG" id="ENOG502SHVD">
    <property type="taxonomic scope" value="Eukaryota"/>
</dbReference>
<evidence type="ECO:0000313" key="5">
    <source>
        <dbReference type="Proteomes" id="UP000027135"/>
    </source>
</evidence>
<dbReference type="EMBL" id="KK852832">
    <property type="protein sequence ID" value="KDR15314.1"/>
    <property type="molecule type" value="Genomic_DNA"/>
</dbReference>
<evidence type="ECO:0008006" key="6">
    <source>
        <dbReference type="Google" id="ProtNLM"/>
    </source>
</evidence>
<feature type="region of interest" description="Disordered" evidence="1">
    <location>
        <begin position="254"/>
        <end position="279"/>
    </location>
</feature>
<gene>
    <name evidence="4" type="ORF">L798_10883</name>
</gene>
<proteinExistence type="predicted"/>
<feature type="compositionally biased region" description="Polar residues" evidence="1">
    <location>
        <begin position="254"/>
        <end position="263"/>
    </location>
</feature>
<dbReference type="InParanoid" id="A0A067R757"/>
<feature type="transmembrane region" description="Helical" evidence="2">
    <location>
        <begin position="703"/>
        <end position="723"/>
    </location>
</feature>
<dbReference type="AlphaFoldDB" id="A0A067R757"/>
<feature type="signal peptide" evidence="3">
    <location>
        <begin position="1"/>
        <end position="19"/>
    </location>
</feature>
<name>A0A067R757_ZOONE</name>
<keyword evidence="2" id="KW-0812">Transmembrane</keyword>
<keyword evidence="3" id="KW-0732">Signal</keyword>
<accession>A0A067R757</accession>
<evidence type="ECO:0000256" key="3">
    <source>
        <dbReference type="SAM" id="SignalP"/>
    </source>
</evidence>
<sequence>MSWWTLQVVVVIVGVGTRAVTQETGPHSGPTAADRGYTAEWQWEQWPQQLMSDIKNVTRGPGPRMGSSLWFDSSASSWWLFGGHQSPSSSTKNTTKLKMYTDLWRYDTSARIWNRIFPNDKLKGNSGGMILLRTNLFNDGYTQKGRGTSSNNPGVVLCGRSEGKGLDERSLAVYGPRSSRSDTVWQLELKDRQWTAYVCCCDNTGRPTGQSARNNSAVPTGTVRHESNVTRNFSAIQITDDGCNDTKMNQNIKEEINNYSTTDNTEKNRKKSKDEDDNQSRILEDSLILECRESSTVVNNQEIYEEVDSRGILPTQSPITEKLVKDNNRLFNASVGRRLNNDSSVQNEGLGIGKQCLSDLEHENVGVPVNNVSSRTNFSDLGEDRNEDETVHTLGNRATHRINQRDVVPNKESRKQKPNLEVMSNDSFLNHAFCPDFDVGDNSNEGPRGHPVAWCDTNKELLVALDLKVIPLKLWQFDLRTSHWTQQKVNIEEGTLWPGCSSHIRYTSTGSTVYILCPPYGTTTATSTRLVYRIDPSNATLQASGQLQLNILFGNEGGDAIWTDETKTILQTVDTDYNRTLLFVAYDKLLDIWVLDRYNDRSYFVPVENIWRGSALKWFRGFDAPFYNLQMGGQSWLLPNPRQVTKYWPRERGRFIIRLIDPKENSSGASPIEEELHMIEMKNHSETSIPILQHHQTQDGIKALMFFALSISIFGIFGMAVFVRRCVTCPPQSWPLRGDDGSKATPPVIRYSVIPDDLAYPVA</sequence>
<dbReference type="SUPFAM" id="SSF117281">
    <property type="entry name" value="Kelch motif"/>
    <property type="match status" value="1"/>
</dbReference>